<dbReference type="InterPro" id="IPR021487">
    <property type="entry name" value="DUF3140"/>
</dbReference>
<dbReference type="EMBL" id="JAPFQI010000001">
    <property type="protein sequence ID" value="MCW8084336.1"/>
    <property type="molecule type" value="Genomic_DNA"/>
</dbReference>
<dbReference type="Proteomes" id="UP001526430">
    <property type="component" value="Unassembled WGS sequence"/>
</dbReference>
<name>A0ABT3NQA2_9PROT</name>
<evidence type="ECO:0000256" key="1">
    <source>
        <dbReference type="SAM" id="MobiDB-lite"/>
    </source>
</evidence>
<evidence type="ECO:0000313" key="2">
    <source>
        <dbReference type="EMBL" id="MCW8084336.1"/>
    </source>
</evidence>
<dbReference type="Pfam" id="PF11338">
    <property type="entry name" value="DUF3140"/>
    <property type="match status" value="1"/>
</dbReference>
<proteinExistence type="predicted"/>
<dbReference type="PANTHER" id="PTHR40630:SF1">
    <property type="entry name" value="DNA-BINDING PROTEIN"/>
    <property type="match status" value="1"/>
</dbReference>
<gene>
    <name evidence="2" type="ORF">OF850_01735</name>
</gene>
<keyword evidence="3" id="KW-1185">Reference proteome</keyword>
<comment type="caution">
    <text evidence="2">The sequence shown here is derived from an EMBL/GenBank/DDBJ whole genome shotgun (WGS) entry which is preliminary data.</text>
</comment>
<dbReference type="PANTHER" id="PTHR40630">
    <property type="entry name" value="POSSIBLE DNA-BINDING PROTEIN"/>
    <property type="match status" value="1"/>
</dbReference>
<feature type="compositionally biased region" description="Low complexity" evidence="1">
    <location>
        <begin position="120"/>
        <end position="131"/>
    </location>
</feature>
<feature type="region of interest" description="Disordered" evidence="1">
    <location>
        <begin position="46"/>
        <end position="134"/>
    </location>
</feature>
<reference evidence="2 3" key="1">
    <citation type="submission" date="2022-10" db="EMBL/GenBank/DDBJ databases">
        <title>Roseococcus glaciei nov., sp. nov., isolated from glacier.</title>
        <authorList>
            <person name="Liu Q."/>
            <person name="Xin Y.-H."/>
        </authorList>
    </citation>
    <scope>NUCLEOTIDE SEQUENCE [LARGE SCALE GENOMIC DNA]</scope>
    <source>
        <strain evidence="2 3">MDT2-1-1</strain>
    </source>
</reference>
<feature type="compositionally biased region" description="Basic and acidic residues" evidence="1">
    <location>
        <begin position="55"/>
        <end position="85"/>
    </location>
</feature>
<protein>
    <submittedName>
        <fullName evidence="2">DUF3140 domain-containing protein</fullName>
    </submittedName>
</protein>
<feature type="compositionally biased region" description="Basic residues" evidence="1">
    <location>
        <begin position="103"/>
        <end position="116"/>
    </location>
</feature>
<evidence type="ECO:0000313" key="3">
    <source>
        <dbReference type="Proteomes" id="UP001526430"/>
    </source>
</evidence>
<organism evidence="2 3">
    <name type="scientific">Sabulicella glaciei</name>
    <dbReference type="NCBI Taxonomy" id="2984948"/>
    <lineage>
        <taxon>Bacteria</taxon>
        <taxon>Pseudomonadati</taxon>
        <taxon>Pseudomonadota</taxon>
        <taxon>Alphaproteobacteria</taxon>
        <taxon>Acetobacterales</taxon>
        <taxon>Acetobacteraceae</taxon>
        <taxon>Sabulicella</taxon>
    </lineage>
</organism>
<accession>A0ABT3NQA2</accession>
<sequence>MPATAEKTDPALWKRVVARVKRGTKGGDAGEWSARKAQLATAEYKKAGGGYAGRKSKDNHLSQWTKEEWGTKSGRRSKDTGERYLPRRAREKLSEKEYAQTTARKRRDTKAGKQHSRQPATAARKTATARKAAPDALVQEFREAVNTSRSMLERWLKTKRSMEVGQKRDGGESVGHASGRRIATILAKGRSAEYTKEERAHMRKVVGYVRRHLAQRPKGDVRDTDWRASLRNWGHDPLKG</sequence>
<dbReference type="RefSeq" id="WP_301587939.1">
    <property type="nucleotide sequence ID" value="NZ_JAPFQI010000001.1"/>
</dbReference>